<feature type="chain" id="PRO_5046655014" description="Secreted protein" evidence="1">
    <location>
        <begin position="17"/>
        <end position="168"/>
    </location>
</feature>
<proteinExistence type="predicted"/>
<evidence type="ECO:0008006" key="4">
    <source>
        <dbReference type="Google" id="ProtNLM"/>
    </source>
</evidence>
<protein>
    <recommendedName>
        <fullName evidence="4">Secreted protein</fullName>
    </recommendedName>
</protein>
<evidence type="ECO:0000313" key="2">
    <source>
        <dbReference type="EMBL" id="KAK6736555.1"/>
    </source>
</evidence>
<dbReference type="EMBL" id="JAVFWL010000002">
    <property type="protein sequence ID" value="KAK6736555.1"/>
    <property type="molecule type" value="Genomic_DNA"/>
</dbReference>
<gene>
    <name evidence="2" type="primary">Necator_chrII.g7109</name>
    <name evidence="2" type="ORF">RB195_019316</name>
</gene>
<reference evidence="2 3" key="1">
    <citation type="submission" date="2023-08" db="EMBL/GenBank/DDBJ databases">
        <title>A Necator americanus chromosomal reference genome.</title>
        <authorList>
            <person name="Ilik V."/>
            <person name="Petrzelkova K.J."/>
            <person name="Pardy F."/>
            <person name="Fuh T."/>
            <person name="Niatou-Singa F.S."/>
            <person name="Gouil Q."/>
            <person name="Baker L."/>
            <person name="Ritchie M.E."/>
            <person name="Jex A.R."/>
            <person name="Gazzola D."/>
            <person name="Li H."/>
            <person name="Toshio Fujiwara R."/>
            <person name="Zhan B."/>
            <person name="Aroian R.V."/>
            <person name="Pafco B."/>
            <person name="Schwarz E.M."/>
        </authorList>
    </citation>
    <scope>NUCLEOTIDE SEQUENCE [LARGE SCALE GENOMIC DNA]</scope>
    <source>
        <strain evidence="2 3">Aroian</strain>
        <tissue evidence="2">Whole animal</tissue>
    </source>
</reference>
<keyword evidence="3" id="KW-1185">Reference proteome</keyword>
<evidence type="ECO:0000256" key="1">
    <source>
        <dbReference type="SAM" id="SignalP"/>
    </source>
</evidence>
<evidence type="ECO:0000313" key="3">
    <source>
        <dbReference type="Proteomes" id="UP001303046"/>
    </source>
</evidence>
<sequence>MWVVLSIGWATTCGEASSPWWLLSLESSLPPVFACTLTGPAFRRRTVGDGGGDNSVVGRLILDQATHARLAMETVSDCVLQRDVSDADLMLSELQSVYFGLLCRRPSAKERRTTDVTVPRFVEEVPSRNVGGVGLLCLVSCDFTDPVSSGILLTLCAKIHRITAIPHG</sequence>
<accession>A0ABR1CEM3</accession>
<dbReference type="Proteomes" id="UP001303046">
    <property type="component" value="Unassembled WGS sequence"/>
</dbReference>
<feature type="signal peptide" evidence="1">
    <location>
        <begin position="1"/>
        <end position="16"/>
    </location>
</feature>
<keyword evidence="1" id="KW-0732">Signal</keyword>
<name>A0ABR1CEM3_NECAM</name>
<comment type="caution">
    <text evidence="2">The sequence shown here is derived from an EMBL/GenBank/DDBJ whole genome shotgun (WGS) entry which is preliminary data.</text>
</comment>
<organism evidence="2 3">
    <name type="scientific">Necator americanus</name>
    <name type="common">Human hookworm</name>
    <dbReference type="NCBI Taxonomy" id="51031"/>
    <lineage>
        <taxon>Eukaryota</taxon>
        <taxon>Metazoa</taxon>
        <taxon>Ecdysozoa</taxon>
        <taxon>Nematoda</taxon>
        <taxon>Chromadorea</taxon>
        <taxon>Rhabditida</taxon>
        <taxon>Rhabditina</taxon>
        <taxon>Rhabditomorpha</taxon>
        <taxon>Strongyloidea</taxon>
        <taxon>Ancylostomatidae</taxon>
        <taxon>Bunostominae</taxon>
        <taxon>Necator</taxon>
    </lineage>
</organism>